<sequence length="131" mass="13791">MVICFRPERGAPVELTLKLDDRERVMGMRLAIAAAFFADRNRPFALDALKTALAVLADGRGAPGSLGSLVAHLEAEMGAPVLPPKPSAEVTTALAVVAGRTAHWQAEGRRFMVSLDSEGQALVLSASPTTP</sequence>
<accession>A0A7U7G9G6</accession>
<evidence type="ECO:0000313" key="2">
    <source>
        <dbReference type="Proteomes" id="UP000019184"/>
    </source>
</evidence>
<dbReference type="Proteomes" id="UP000019184">
    <property type="component" value="Unassembled WGS sequence"/>
</dbReference>
<keyword evidence="2" id="KW-1185">Reference proteome</keyword>
<organism evidence="1 2">
    <name type="scientific">Candidatus Contendobacter odensis Run_B_J11</name>
    <dbReference type="NCBI Taxonomy" id="1400861"/>
    <lineage>
        <taxon>Bacteria</taxon>
        <taxon>Pseudomonadati</taxon>
        <taxon>Pseudomonadota</taxon>
        <taxon>Gammaproteobacteria</taxon>
        <taxon>Candidatus Competibacteraceae</taxon>
        <taxon>Candidatus Contendibacter</taxon>
    </lineage>
</organism>
<proteinExistence type="predicted"/>
<protein>
    <submittedName>
        <fullName evidence="1">Uncharacterized protein</fullName>
    </submittedName>
</protein>
<gene>
    <name evidence="1" type="ORF">BN874_1550007</name>
</gene>
<name>A0A7U7G9G6_9GAMM</name>
<evidence type="ECO:0000313" key="1">
    <source>
        <dbReference type="EMBL" id="CDH44179.1"/>
    </source>
</evidence>
<comment type="caution">
    <text evidence="1">The sequence shown here is derived from an EMBL/GenBank/DDBJ whole genome shotgun (WGS) entry which is preliminary data.</text>
</comment>
<dbReference type="EMBL" id="CBTK010000063">
    <property type="protein sequence ID" value="CDH44179.1"/>
    <property type="molecule type" value="Genomic_DNA"/>
</dbReference>
<dbReference type="AlphaFoldDB" id="A0A7U7G9G6"/>
<reference evidence="1 2" key="1">
    <citation type="journal article" date="2014" name="ISME J.">
        <title>Candidatus Competibacter-lineage genomes retrieved from metagenomes reveal functional metabolic diversity.</title>
        <authorList>
            <person name="McIlroy S.J."/>
            <person name="Albertsen M."/>
            <person name="Andresen E.K."/>
            <person name="Saunders A.M."/>
            <person name="Kristiansen R."/>
            <person name="Stokholm-Bjerregaard M."/>
            <person name="Nielsen K.L."/>
            <person name="Nielsen P.H."/>
        </authorList>
    </citation>
    <scope>NUCLEOTIDE SEQUENCE [LARGE SCALE GENOMIC DNA]</scope>
    <source>
        <strain evidence="1 2">Run_B_J11</strain>
    </source>
</reference>